<dbReference type="PANTHER" id="PTHR46438:SF12">
    <property type="entry name" value="ALPHA_BETA-HYDROLASES SUPERFAMILY PROTEIN"/>
    <property type="match status" value="1"/>
</dbReference>
<dbReference type="OMA" id="HCIHHDA"/>
<sequence>MRAALAQEDGSKVVEKIEVMEPGTPTVETGYWTWRGYKIRYQQAGGSGPVLLLVHGFGANCDHWRKNMPYLARTHRVFAIDLLGYGYSDKPNPRDFPEGTLYTFETWAQQLLDFCDQFAGGPVFMICNSVGGLAGLQAAIDRPEMVRGLVLLNISLRMLHITKQEWWKKPFVKAVQTVLRGTNLGQSFFKSLASKKAVKSILQQAYHDDSAVTDELVDFILTPGLQPGAADVFLDFICYSFGPLPEELIPRATCPILIGWGEKDPWEPVELGRAYGEFDNVEEFVVLPNVGHCPQDEAPDLVNALVEKFVAKHFA</sequence>
<dbReference type="Gene3D" id="3.40.50.1820">
    <property type="entry name" value="alpha/beta hydrolase"/>
    <property type="match status" value="1"/>
</dbReference>
<keyword evidence="2" id="KW-0378">Hydrolase</keyword>
<dbReference type="InterPro" id="IPR000639">
    <property type="entry name" value="Epox_hydrolase-like"/>
</dbReference>
<dbReference type="PRINTS" id="PR00412">
    <property type="entry name" value="EPOXHYDRLASE"/>
</dbReference>
<protein>
    <submittedName>
        <fullName evidence="2">Alpha/beta-hydrolases superfamily protein</fullName>
    </submittedName>
</protein>
<evidence type="ECO:0000313" key="2">
    <source>
        <dbReference type="EMBL" id="GAQ80233.1"/>
    </source>
</evidence>
<dbReference type="OrthoDB" id="408373at2759"/>
<accession>A0A0U9I6K7</accession>
<feature type="domain" description="AB hydrolase-1" evidence="1">
    <location>
        <begin position="49"/>
        <end position="299"/>
    </location>
</feature>
<dbReference type="SUPFAM" id="SSF53474">
    <property type="entry name" value="alpha/beta-Hydrolases"/>
    <property type="match status" value="1"/>
</dbReference>
<name>A0A0U9I6K7_KLENI</name>
<organism evidence="2 3">
    <name type="scientific">Klebsormidium nitens</name>
    <name type="common">Green alga</name>
    <name type="synonym">Ulothrix nitens</name>
    <dbReference type="NCBI Taxonomy" id="105231"/>
    <lineage>
        <taxon>Eukaryota</taxon>
        <taxon>Viridiplantae</taxon>
        <taxon>Streptophyta</taxon>
        <taxon>Klebsormidiophyceae</taxon>
        <taxon>Klebsormidiales</taxon>
        <taxon>Klebsormidiaceae</taxon>
        <taxon>Klebsormidium</taxon>
    </lineage>
</organism>
<dbReference type="AlphaFoldDB" id="A0A0U9I6K7"/>
<dbReference type="Pfam" id="PF00561">
    <property type="entry name" value="Abhydrolase_1"/>
    <property type="match status" value="1"/>
</dbReference>
<evidence type="ECO:0000259" key="1">
    <source>
        <dbReference type="Pfam" id="PF00561"/>
    </source>
</evidence>
<proteinExistence type="predicted"/>
<dbReference type="STRING" id="105231.A0A0U9I6K7"/>
<dbReference type="InterPro" id="IPR029058">
    <property type="entry name" value="AB_hydrolase_fold"/>
</dbReference>
<dbReference type="EMBL" id="DF236998">
    <property type="protein sequence ID" value="GAQ80233.1"/>
    <property type="molecule type" value="Genomic_DNA"/>
</dbReference>
<dbReference type="Proteomes" id="UP000054558">
    <property type="component" value="Unassembled WGS sequence"/>
</dbReference>
<dbReference type="GO" id="GO:0016787">
    <property type="term" value="F:hydrolase activity"/>
    <property type="evidence" value="ECO:0007669"/>
    <property type="project" value="UniProtKB-KW"/>
</dbReference>
<reference evidence="2 3" key="1">
    <citation type="journal article" date="2014" name="Nat. Commun.">
        <title>Klebsormidium flaccidum genome reveals primary factors for plant terrestrial adaptation.</title>
        <authorList>
            <person name="Hori K."/>
            <person name="Maruyama F."/>
            <person name="Fujisawa T."/>
            <person name="Togashi T."/>
            <person name="Yamamoto N."/>
            <person name="Seo M."/>
            <person name="Sato S."/>
            <person name="Yamada T."/>
            <person name="Mori H."/>
            <person name="Tajima N."/>
            <person name="Moriyama T."/>
            <person name="Ikeuchi M."/>
            <person name="Watanabe M."/>
            <person name="Wada H."/>
            <person name="Kobayashi K."/>
            <person name="Saito M."/>
            <person name="Masuda T."/>
            <person name="Sasaki-Sekimoto Y."/>
            <person name="Mashiguchi K."/>
            <person name="Awai K."/>
            <person name="Shimojima M."/>
            <person name="Masuda S."/>
            <person name="Iwai M."/>
            <person name="Nobusawa T."/>
            <person name="Narise T."/>
            <person name="Kondo S."/>
            <person name="Saito H."/>
            <person name="Sato R."/>
            <person name="Murakawa M."/>
            <person name="Ihara Y."/>
            <person name="Oshima-Yamada Y."/>
            <person name="Ohtaka K."/>
            <person name="Satoh M."/>
            <person name="Sonobe K."/>
            <person name="Ishii M."/>
            <person name="Ohtani R."/>
            <person name="Kanamori-Sato M."/>
            <person name="Honoki R."/>
            <person name="Miyazaki D."/>
            <person name="Mochizuki H."/>
            <person name="Umetsu J."/>
            <person name="Higashi K."/>
            <person name="Shibata D."/>
            <person name="Kamiya Y."/>
            <person name="Sato N."/>
            <person name="Nakamura Y."/>
            <person name="Tabata S."/>
            <person name="Ida S."/>
            <person name="Kurokawa K."/>
            <person name="Ohta H."/>
        </authorList>
    </citation>
    <scope>NUCLEOTIDE SEQUENCE [LARGE SCALE GENOMIC DNA]</scope>
    <source>
        <strain evidence="2 3">NIES-2285</strain>
    </source>
</reference>
<dbReference type="PANTHER" id="PTHR46438">
    <property type="entry name" value="ALPHA/BETA-HYDROLASES SUPERFAMILY PROTEIN"/>
    <property type="match status" value="1"/>
</dbReference>
<dbReference type="InterPro" id="IPR000073">
    <property type="entry name" value="AB_hydrolase_1"/>
</dbReference>
<evidence type="ECO:0000313" key="3">
    <source>
        <dbReference type="Proteomes" id="UP000054558"/>
    </source>
</evidence>
<gene>
    <name evidence="2" type="ORF">KFL_000490230</name>
</gene>
<dbReference type="PRINTS" id="PR00111">
    <property type="entry name" value="ABHYDROLASE"/>
</dbReference>
<keyword evidence="3" id="KW-1185">Reference proteome</keyword>